<dbReference type="Proteomes" id="UP000026913">
    <property type="component" value="Chromosome"/>
</dbReference>
<dbReference type="NCBIfam" id="TIGR01400">
    <property type="entry name" value="fliR"/>
    <property type="match status" value="1"/>
</dbReference>
<sequence>MPSLLQLTDTQISTWVATFMLPLFRIGALLMVMPVFGTTLVPTRVRLYFALAITVVIAPGLPPMPPINALDLSALLLIAEQILIGALLGFSLQLFFQAFVVAGQIVSIQMGMGFASMIDPTNGVSVAVIGQFFTMLVTLLFLSMNGHLVVFEVLTESFTTMPVGSGLMVNHFWELAGKLGWVLGAALLLVLPAITALLVVNIAFGVMTRAAPQLNIFSIGFPLTLVLGLFIVWVGLADIINQYQPLASEALQLLRELARAH</sequence>
<keyword evidence="5 10" id="KW-0812">Transmembrane</keyword>
<dbReference type="GO" id="GO:0009425">
    <property type="term" value="C:bacterial-type flagellum basal body"/>
    <property type="evidence" value="ECO:0007669"/>
    <property type="project" value="UniProtKB-SubCell"/>
</dbReference>
<dbReference type="InterPro" id="IPR006303">
    <property type="entry name" value="FliR"/>
</dbReference>
<dbReference type="PANTHER" id="PTHR30065">
    <property type="entry name" value="FLAGELLAR BIOSYNTHETIC PROTEIN FLIR"/>
    <property type="match status" value="1"/>
</dbReference>
<dbReference type="GO" id="GO:0044780">
    <property type="term" value="P:bacterial-type flagellum assembly"/>
    <property type="evidence" value="ECO:0007669"/>
    <property type="project" value="UniProtKB-UniRule"/>
</dbReference>
<comment type="subcellular location">
    <subcellularLocation>
        <location evidence="10">Cell membrane</location>
        <topology evidence="10">Multi-pass membrane protein</topology>
    </subcellularLocation>
    <subcellularLocation>
        <location evidence="10">Bacterial flagellum basal body</location>
    </subcellularLocation>
</comment>
<name>A0A024EHJ5_9PSED</name>
<evidence type="ECO:0000256" key="8">
    <source>
        <dbReference type="ARBA" id="ARBA00023143"/>
    </source>
</evidence>
<keyword evidence="11" id="KW-0969">Cilium</keyword>
<feature type="transmembrane region" description="Helical" evidence="10">
    <location>
        <begin position="74"/>
        <end position="92"/>
    </location>
</feature>
<dbReference type="InterPro" id="IPR002010">
    <property type="entry name" value="T3SS_IM_R"/>
</dbReference>
<evidence type="ECO:0000256" key="3">
    <source>
        <dbReference type="ARBA" id="ARBA00021717"/>
    </source>
</evidence>
<evidence type="ECO:0000313" key="11">
    <source>
        <dbReference type="EMBL" id="AHZ72247.1"/>
    </source>
</evidence>
<reference evidence="11 12" key="1">
    <citation type="journal article" date="2012" name="J. Bacteriol.">
        <title>Genome sequence of cold-adapted Pseudomonas mandelii strain JR-1.</title>
        <authorList>
            <person name="Jang S.H."/>
            <person name="Kim J."/>
            <person name="Kim J."/>
            <person name="Hong S."/>
            <person name="Lee C."/>
        </authorList>
    </citation>
    <scope>NUCLEOTIDE SEQUENCE [LARGE SCALE GENOMIC DNA]</scope>
    <source>
        <strain evidence="11 12">JR-1</strain>
    </source>
</reference>
<dbReference type="GO" id="GO:0005886">
    <property type="term" value="C:plasma membrane"/>
    <property type="evidence" value="ECO:0007669"/>
    <property type="project" value="UniProtKB-SubCell"/>
</dbReference>
<evidence type="ECO:0000256" key="1">
    <source>
        <dbReference type="ARBA" id="ARBA00002578"/>
    </source>
</evidence>
<dbReference type="Pfam" id="PF01311">
    <property type="entry name" value="Bac_export_1"/>
    <property type="match status" value="1"/>
</dbReference>
<dbReference type="KEGG" id="pman:OU5_5168"/>
<comment type="similarity">
    <text evidence="2 10">Belongs to the FliR/MopE/SpaR family.</text>
</comment>
<protein>
    <recommendedName>
        <fullName evidence="3 9">Flagellar biosynthetic protein FliR</fullName>
    </recommendedName>
</protein>
<dbReference type="AlphaFoldDB" id="A0A024EHJ5"/>
<keyword evidence="11" id="KW-0282">Flagellum</keyword>
<proteinExistence type="inferred from homology"/>
<keyword evidence="7 10" id="KW-0472">Membrane</keyword>
<evidence type="ECO:0000256" key="4">
    <source>
        <dbReference type="ARBA" id="ARBA00022475"/>
    </source>
</evidence>
<evidence type="ECO:0000256" key="10">
    <source>
        <dbReference type="RuleBase" id="RU362071"/>
    </source>
</evidence>
<organism evidence="11 12">
    <name type="scientific">Pseudomonas mandelii JR-1</name>
    <dbReference type="NCBI Taxonomy" id="1147786"/>
    <lineage>
        <taxon>Bacteria</taxon>
        <taxon>Pseudomonadati</taxon>
        <taxon>Pseudomonadota</taxon>
        <taxon>Gammaproteobacteria</taxon>
        <taxon>Pseudomonadales</taxon>
        <taxon>Pseudomonadaceae</taxon>
        <taxon>Pseudomonas</taxon>
    </lineage>
</organism>
<dbReference type="RefSeq" id="WP_010456945.1">
    <property type="nucleotide sequence ID" value="NZ_CP005960.1"/>
</dbReference>
<feature type="transmembrane region" description="Helical" evidence="10">
    <location>
        <begin position="12"/>
        <end position="33"/>
    </location>
</feature>
<feature type="transmembrane region" description="Helical" evidence="10">
    <location>
        <begin position="216"/>
        <end position="236"/>
    </location>
</feature>
<feature type="transmembrane region" description="Helical" evidence="10">
    <location>
        <begin position="179"/>
        <end position="204"/>
    </location>
</feature>
<keyword evidence="11" id="KW-0966">Cell projection</keyword>
<keyword evidence="6 10" id="KW-1133">Transmembrane helix</keyword>
<evidence type="ECO:0000313" key="12">
    <source>
        <dbReference type="Proteomes" id="UP000026913"/>
    </source>
</evidence>
<dbReference type="GO" id="GO:0006605">
    <property type="term" value="P:protein targeting"/>
    <property type="evidence" value="ECO:0007669"/>
    <property type="project" value="UniProtKB-UniRule"/>
</dbReference>
<dbReference type="EMBL" id="CP005960">
    <property type="protein sequence ID" value="AHZ72247.1"/>
    <property type="molecule type" value="Genomic_DNA"/>
</dbReference>
<evidence type="ECO:0000256" key="6">
    <source>
        <dbReference type="ARBA" id="ARBA00022989"/>
    </source>
</evidence>
<dbReference type="OrthoDB" id="9797790at2"/>
<feature type="transmembrane region" description="Helical" evidence="10">
    <location>
        <begin position="45"/>
        <end position="62"/>
    </location>
</feature>
<gene>
    <name evidence="11" type="ORF">OU5_5168</name>
</gene>
<evidence type="ECO:0000256" key="2">
    <source>
        <dbReference type="ARBA" id="ARBA00009772"/>
    </source>
</evidence>
<dbReference type="PRINTS" id="PR00953">
    <property type="entry name" value="TYPE3IMRPROT"/>
</dbReference>
<evidence type="ECO:0000256" key="5">
    <source>
        <dbReference type="ARBA" id="ARBA00022692"/>
    </source>
</evidence>
<comment type="function">
    <text evidence="1 10">Role in flagellar biosynthesis.</text>
</comment>
<evidence type="ECO:0000256" key="7">
    <source>
        <dbReference type="ARBA" id="ARBA00023136"/>
    </source>
</evidence>
<dbReference type="PANTHER" id="PTHR30065:SF8">
    <property type="entry name" value="FLAGELLAR BIOSYNTHETIC PROTEIN FLIR"/>
    <property type="match status" value="1"/>
</dbReference>
<keyword evidence="8 10" id="KW-0975">Bacterial flagellum</keyword>
<dbReference type="HOGENOM" id="CLU_063626_4_0_6"/>
<feature type="transmembrane region" description="Helical" evidence="10">
    <location>
        <begin position="124"/>
        <end position="142"/>
    </location>
</feature>
<accession>A0A024EHJ5</accession>
<keyword evidence="4 10" id="KW-1003">Cell membrane</keyword>
<evidence type="ECO:0000256" key="9">
    <source>
        <dbReference type="NCBIfam" id="TIGR01400"/>
    </source>
</evidence>